<dbReference type="InterPro" id="IPR013785">
    <property type="entry name" value="Aldolase_TIM"/>
</dbReference>
<evidence type="ECO:0000313" key="3">
    <source>
        <dbReference type="EMBL" id="OXT06696.1"/>
    </source>
</evidence>
<dbReference type="SUPFAM" id="SSF50891">
    <property type="entry name" value="Cyclophilin-like"/>
    <property type="match status" value="1"/>
</dbReference>
<dbReference type="InterPro" id="IPR043797">
    <property type="entry name" value="MupG_N"/>
</dbReference>
<dbReference type="PANTHER" id="PTHR38435">
    <property type="match status" value="1"/>
</dbReference>
<dbReference type="InterPro" id="IPR008589">
    <property type="entry name" value="MupG"/>
</dbReference>
<dbReference type="Gene3D" id="3.20.20.70">
    <property type="entry name" value="Aldolase class I"/>
    <property type="match status" value="1"/>
</dbReference>
<dbReference type="Pfam" id="PF19200">
    <property type="entry name" value="MupG_N"/>
    <property type="match status" value="1"/>
</dbReference>
<evidence type="ECO:0000313" key="4">
    <source>
        <dbReference type="Proteomes" id="UP000215301"/>
    </source>
</evidence>
<proteinExistence type="predicted"/>
<dbReference type="Pfam" id="PF05913">
    <property type="entry name" value="MupG_C"/>
    <property type="match status" value="1"/>
</dbReference>
<dbReference type="InterPro" id="IPR029000">
    <property type="entry name" value="Cyclophilin-like_dom_sf"/>
</dbReference>
<dbReference type="InterPro" id="IPR017853">
    <property type="entry name" value="GH"/>
</dbReference>
<organism evidence="3 4">
    <name type="scientific">Thermoanaerobacterium thermosaccharolyticum</name>
    <name type="common">Clostridium thermosaccharolyticum</name>
    <dbReference type="NCBI Taxonomy" id="1517"/>
    <lineage>
        <taxon>Bacteria</taxon>
        <taxon>Bacillati</taxon>
        <taxon>Bacillota</taxon>
        <taxon>Clostridia</taxon>
        <taxon>Thermoanaerobacterales</taxon>
        <taxon>Thermoanaerobacteraceae</taxon>
        <taxon>Thermoanaerobacterium</taxon>
    </lineage>
</organism>
<feature type="domain" description="6-phospho-N-acetylmuramidase N-terminal" evidence="2">
    <location>
        <begin position="4"/>
        <end position="239"/>
    </location>
</feature>
<feature type="domain" description="6-phospho-N-acetylmuramidase C-terminal" evidence="1">
    <location>
        <begin position="246"/>
        <end position="359"/>
    </location>
</feature>
<gene>
    <name evidence="3" type="ORF">CE561_09730</name>
</gene>
<evidence type="ECO:0000259" key="1">
    <source>
        <dbReference type="Pfam" id="PF05913"/>
    </source>
</evidence>
<sequence length="363" mass="42011">MKRLGISVYLNNNDLEKNLEYINLASRYGFEIVFTTLISTKDLNFDKYFDNFVYLVKHANNIGMKVIVDVEPHILSKLNISYDNLYKLSDIGLYGIRLDLGYSGIEESIMSFNDFGLKIVVNMSNGSKYIENILSYKPNIDNIIGCHNFYPHKYTGLSYEHFSKCSRQFKALGIRTAAFISSSEAMFGPWPVSEGLCTLEMHRDLPIETQAKHLFATELIDDVIIANAYASEDELKKLSLLNKYKLEFKVNLVDNITDTDKKIVLEEFHYVRGDVSEYLLRSTQSRIKYKDYKFLPYNVIDIKRGDILIDTYLYKNYAGELQIALKDMKNTGKTNVVGRIDENEIFLLDYLKPWTKFGFVENK</sequence>
<dbReference type="Proteomes" id="UP000215301">
    <property type="component" value="Unassembled WGS sequence"/>
</dbReference>
<evidence type="ECO:0000259" key="2">
    <source>
        <dbReference type="Pfam" id="PF19200"/>
    </source>
</evidence>
<dbReference type="RefSeq" id="WP_094045844.1">
    <property type="nucleotide sequence ID" value="NZ_NKHD01000028.1"/>
</dbReference>
<dbReference type="AlphaFoldDB" id="A0A231VGE5"/>
<dbReference type="SUPFAM" id="SSF51445">
    <property type="entry name" value="(Trans)glycosidases"/>
    <property type="match status" value="1"/>
</dbReference>
<accession>A0A231VGE5</accession>
<name>A0A231VGE5_THETR</name>
<comment type="caution">
    <text evidence="3">The sequence shown here is derived from an EMBL/GenBank/DDBJ whole genome shotgun (WGS) entry which is preliminary data.</text>
</comment>
<dbReference type="InterPro" id="IPR043894">
    <property type="entry name" value="MupG_C"/>
</dbReference>
<reference evidence="3 4" key="1">
    <citation type="submission" date="2017-06" db="EMBL/GenBank/DDBJ databases">
        <title>Isolation and characterization of a thermophilic and butanogenic Thermoanaerobacterium thermosaccharolyticum M5 capable of efficient degradation of hemicellulose.</title>
        <authorList>
            <person name="Xin F."/>
            <person name="Jiang Y."/>
        </authorList>
    </citation>
    <scope>NUCLEOTIDE SEQUENCE [LARGE SCALE GENOMIC DNA]</scope>
    <source>
        <strain evidence="3 4">M5</strain>
    </source>
</reference>
<dbReference type="EMBL" id="NKHD01000028">
    <property type="protein sequence ID" value="OXT06696.1"/>
    <property type="molecule type" value="Genomic_DNA"/>
</dbReference>
<dbReference type="PANTHER" id="PTHR38435:SF1">
    <property type="entry name" value="DUF871 DOMAIN-CONTAINING PROTEIN"/>
    <property type="match status" value="1"/>
</dbReference>
<dbReference type="Gene3D" id="2.40.100.10">
    <property type="entry name" value="Cyclophilin-like"/>
    <property type="match status" value="1"/>
</dbReference>
<protein>
    <submittedName>
        <fullName evidence="3">Outer surface protein</fullName>
    </submittedName>
</protein>